<dbReference type="InterPro" id="IPR019734">
    <property type="entry name" value="TPR_rpt"/>
</dbReference>
<sequence>MAFLRHATHLRSARAAGLSGILTAPAGALRLPRPAAVPARLTLAAPANVTSFYRPITTTQPTQLRFPQLKWPNRNRLYQLRSSSIRAEATRGNFTYLTRFVLFFVLSGCVVTTSFATGMYFMMKHLDEELAPVDRRIPDPAHKYLMGAVVREQILPSAASARHFVIKGREYLLETIIEQEAKACEDGSVPDPDRLTETDPAVIELTMRVADYLARDGDDLAARDEYQKVWDKYVTHGDTFWQAVARTDRYRMPTAGPGLRPVTVDPVTGISSTRRLVTLVRLANQFGAVSTRLGDYDAALTQLGLATQWYRELTDTVSPADAAIQTREHGRWVTYERDDLRLLELRTIYLLGDVYARRSELDLAYDLYQEALKRFQVYNQVRQGEIASGTLRLDYDRYIPSRWATFNKYAFGNRLDLSGLFYPPTASLASPRRHEYRTSSPAGQDIAIDIVRRILSRDLKSIIDPNREYTVDPWACRDAYLMDRLGEVSYGRGNRTEAERWFRSALRIAESQTSRPIGLDCTATVLSHLATLAERQGQPQEAHTYWQRALDTAEVADMHDLADKCRAALDRNAALQRDQARLTGGNSGPEAAAPRH</sequence>
<evidence type="ECO:0000256" key="1">
    <source>
        <dbReference type="SAM" id="MobiDB-lite"/>
    </source>
</evidence>
<dbReference type="AlphaFoldDB" id="A0A9W8A905"/>
<dbReference type="Gene3D" id="1.25.40.10">
    <property type="entry name" value="Tetratricopeptide repeat domain"/>
    <property type="match status" value="2"/>
</dbReference>
<feature type="transmembrane region" description="Helical" evidence="2">
    <location>
        <begin position="100"/>
        <end position="123"/>
    </location>
</feature>
<dbReference type="SUPFAM" id="SSF48452">
    <property type="entry name" value="TPR-like"/>
    <property type="match status" value="2"/>
</dbReference>
<dbReference type="Proteomes" id="UP001150569">
    <property type="component" value="Unassembled WGS sequence"/>
</dbReference>
<dbReference type="InterPro" id="IPR011990">
    <property type="entry name" value="TPR-like_helical_dom_sf"/>
</dbReference>
<evidence type="ECO:0000313" key="4">
    <source>
        <dbReference type="Proteomes" id="UP001150569"/>
    </source>
</evidence>
<dbReference type="OrthoDB" id="10050400at2759"/>
<dbReference type="SMART" id="SM00028">
    <property type="entry name" value="TPR"/>
    <property type="match status" value="3"/>
</dbReference>
<dbReference type="EMBL" id="JANBPT010000190">
    <property type="protein sequence ID" value="KAJ1926074.1"/>
    <property type="molecule type" value="Genomic_DNA"/>
</dbReference>
<gene>
    <name evidence="3" type="ORF">IWQ60_004119</name>
</gene>
<accession>A0A9W8A905</accession>
<keyword evidence="2" id="KW-0472">Membrane</keyword>
<proteinExistence type="predicted"/>
<feature type="region of interest" description="Disordered" evidence="1">
    <location>
        <begin position="577"/>
        <end position="596"/>
    </location>
</feature>
<reference evidence="3" key="1">
    <citation type="submission" date="2022-07" db="EMBL/GenBank/DDBJ databases">
        <title>Phylogenomic reconstructions and comparative analyses of Kickxellomycotina fungi.</title>
        <authorList>
            <person name="Reynolds N.K."/>
            <person name="Stajich J.E."/>
            <person name="Barry K."/>
            <person name="Grigoriev I.V."/>
            <person name="Crous P."/>
            <person name="Smith M.E."/>
        </authorList>
    </citation>
    <scope>NUCLEOTIDE SEQUENCE</scope>
    <source>
        <strain evidence="3">RSA 861</strain>
    </source>
</reference>
<protein>
    <recommendedName>
        <fullName evidence="5">Tetratricopeptide repeat protein</fullName>
    </recommendedName>
</protein>
<keyword evidence="2" id="KW-1133">Transmembrane helix</keyword>
<evidence type="ECO:0008006" key="5">
    <source>
        <dbReference type="Google" id="ProtNLM"/>
    </source>
</evidence>
<name>A0A9W8A905_9FUNG</name>
<organism evidence="3 4">
    <name type="scientific">Tieghemiomyces parasiticus</name>
    <dbReference type="NCBI Taxonomy" id="78921"/>
    <lineage>
        <taxon>Eukaryota</taxon>
        <taxon>Fungi</taxon>
        <taxon>Fungi incertae sedis</taxon>
        <taxon>Zoopagomycota</taxon>
        <taxon>Kickxellomycotina</taxon>
        <taxon>Dimargaritomycetes</taxon>
        <taxon>Dimargaritales</taxon>
        <taxon>Dimargaritaceae</taxon>
        <taxon>Tieghemiomyces</taxon>
    </lineage>
</organism>
<evidence type="ECO:0000313" key="3">
    <source>
        <dbReference type="EMBL" id="KAJ1926074.1"/>
    </source>
</evidence>
<dbReference type="Pfam" id="PF13424">
    <property type="entry name" value="TPR_12"/>
    <property type="match status" value="1"/>
</dbReference>
<keyword evidence="4" id="KW-1185">Reference proteome</keyword>
<comment type="caution">
    <text evidence="3">The sequence shown here is derived from an EMBL/GenBank/DDBJ whole genome shotgun (WGS) entry which is preliminary data.</text>
</comment>
<evidence type="ECO:0000256" key="2">
    <source>
        <dbReference type="SAM" id="Phobius"/>
    </source>
</evidence>
<keyword evidence="2" id="KW-0812">Transmembrane</keyword>